<feature type="region of interest" description="Disordered" evidence="13">
    <location>
        <begin position="284"/>
        <end position="310"/>
    </location>
</feature>
<evidence type="ECO:0000256" key="4">
    <source>
        <dbReference type="ARBA" id="ARBA00022500"/>
    </source>
</evidence>
<dbReference type="InterPro" id="IPR002545">
    <property type="entry name" value="CheW-lke_dom"/>
</dbReference>
<keyword evidence="18" id="KW-1185">Reference proteome</keyword>
<dbReference type="SUPFAM" id="SSF47384">
    <property type="entry name" value="Homodimeric domain of signal transducing histidine kinase"/>
    <property type="match status" value="1"/>
</dbReference>
<dbReference type="PROSITE" id="PS50851">
    <property type="entry name" value="CHEW"/>
    <property type="match status" value="1"/>
</dbReference>
<sequence length="741" mass="80276">MSVVAIQAPGSDQFRAAFREEAVELLRDLEASLLNLQDSNEDPEAVAGIFRNLHTIKGSGAMFGFTILASFTHHLENAFDAVRDGRVTLSRELIDLALQGIDHMRGLILNAHAGDRRPRMALVDKVTRLIASGTPGTSVVEGEATPTPQVVPFGDSRVWGISFTPGPDMMRFGSDPALLIRELAGMGQLEARADLSQLPSLTEIDPERCYASWELALYTGADENVIRDVFIFVEDLCFLRICSEDIEEAVAVPAVAQTVPDSPEPRAEVDPIVRVDASASPAAIKDRGPVEAGSTSMSPQQAKEAKSYDGGDRGGIRVAASKLDQLINLVGELVTVQARLSELALRRDDNEISSVAEEVERLTSSLRESSMNVRMMPVRNTFERFRRLVYDLARDLSKSVNLTIEGAETELDKTVLDQLSDPLLHLIRNSMDHGLETTGDRLRAGKSEQGHLHLSARHSGASVLIGVSDDGRGIDIARVRQRGIERGLISADAVLSESEIFSLIFEPGFSTAVEVTDLSGRGVGMDVVRRNIEKLRGNIDVASKPGKGTTVTLRIPLTLAIIDGLLVTIGDQYFVLPLAHTLECIELSRAEIDRSEGKQLINVRGELIAYIRLREYFGIEGDLQEFEQVMLVDTDSGRFGLVVDRVLGDCQTMVKSLGHLYQKINELSGATILGNGCVALILDPHRLVQECIRSLHPSARAVARAPAGARASLRAGPGSDIADANSNKIVPISRSSAPVGA</sequence>
<evidence type="ECO:0000256" key="7">
    <source>
        <dbReference type="ARBA" id="ARBA00022741"/>
    </source>
</evidence>
<dbReference type="FunFam" id="3.30.565.10:FF:000016">
    <property type="entry name" value="Chemotaxis protein CheA, putative"/>
    <property type="match status" value="1"/>
</dbReference>
<evidence type="ECO:0000256" key="6">
    <source>
        <dbReference type="ARBA" id="ARBA00022679"/>
    </source>
</evidence>
<dbReference type="Gene3D" id="2.30.30.40">
    <property type="entry name" value="SH3 Domains"/>
    <property type="match status" value="1"/>
</dbReference>
<dbReference type="Proteomes" id="UP000236728">
    <property type="component" value="Unassembled WGS sequence"/>
</dbReference>
<dbReference type="InterPro" id="IPR036097">
    <property type="entry name" value="HisK_dim/P_sf"/>
</dbReference>
<keyword evidence="9" id="KW-0067">ATP-binding</keyword>
<dbReference type="Pfam" id="PF02518">
    <property type="entry name" value="HATPase_c"/>
    <property type="match status" value="1"/>
</dbReference>
<dbReference type="EMBL" id="FNVA01000004">
    <property type="protein sequence ID" value="SEG36753.1"/>
    <property type="molecule type" value="Genomic_DNA"/>
</dbReference>
<dbReference type="InterPro" id="IPR004358">
    <property type="entry name" value="Sig_transdc_His_kin-like_C"/>
</dbReference>
<dbReference type="PROSITE" id="PS50109">
    <property type="entry name" value="HIS_KIN"/>
    <property type="match status" value="1"/>
</dbReference>
<keyword evidence="10" id="KW-0902">Two-component regulatory system</keyword>
<dbReference type="InterPro" id="IPR036641">
    <property type="entry name" value="HPT_dom_sf"/>
</dbReference>
<dbReference type="Gene3D" id="3.30.565.10">
    <property type="entry name" value="Histidine kinase-like ATPase, C-terminal domain"/>
    <property type="match status" value="1"/>
</dbReference>
<protein>
    <recommendedName>
        <fullName evidence="3">Chemotaxis protein CheA</fullName>
        <ecNumber evidence="2">2.7.13.3</ecNumber>
    </recommendedName>
</protein>
<dbReference type="SMART" id="SM00387">
    <property type="entry name" value="HATPase_c"/>
    <property type="match status" value="1"/>
</dbReference>
<dbReference type="GO" id="GO:0006935">
    <property type="term" value="P:chemotaxis"/>
    <property type="evidence" value="ECO:0007669"/>
    <property type="project" value="UniProtKB-KW"/>
</dbReference>
<dbReference type="InterPro" id="IPR005467">
    <property type="entry name" value="His_kinase_dom"/>
</dbReference>
<dbReference type="AlphaFoldDB" id="A0A1H5ZJN3"/>
<evidence type="ECO:0000256" key="10">
    <source>
        <dbReference type="ARBA" id="ARBA00023012"/>
    </source>
</evidence>
<dbReference type="OrthoDB" id="9803176at2"/>
<dbReference type="Pfam" id="PF01584">
    <property type="entry name" value="CheW"/>
    <property type="match status" value="1"/>
</dbReference>
<dbReference type="SUPFAM" id="SSF50341">
    <property type="entry name" value="CheW-like"/>
    <property type="match status" value="1"/>
</dbReference>
<dbReference type="SMART" id="SM01231">
    <property type="entry name" value="H-kinase_dim"/>
    <property type="match status" value="1"/>
</dbReference>
<keyword evidence="5 12" id="KW-0597">Phosphoprotein</keyword>
<dbReference type="InterPro" id="IPR008207">
    <property type="entry name" value="Sig_transdc_His_kin_Hpt_dom"/>
</dbReference>
<evidence type="ECO:0000256" key="13">
    <source>
        <dbReference type="SAM" id="MobiDB-lite"/>
    </source>
</evidence>
<organism evidence="17 18">
    <name type="scientific">Bryocella elongata</name>
    <dbReference type="NCBI Taxonomy" id="863522"/>
    <lineage>
        <taxon>Bacteria</taxon>
        <taxon>Pseudomonadati</taxon>
        <taxon>Acidobacteriota</taxon>
        <taxon>Terriglobia</taxon>
        <taxon>Terriglobales</taxon>
        <taxon>Acidobacteriaceae</taxon>
        <taxon>Bryocella</taxon>
    </lineage>
</organism>
<evidence type="ECO:0000259" key="14">
    <source>
        <dbReference type="PROSITE" id="PS50109"/>
    </source>
</evidence>
<dbReference type="SUPFAM" id="SSF55874">
    <property type="entry name" value="ATPase domain of HSP90 chaperone/DNA topoisomerase II/histidine kinase"/>
    <property type="match status" value="1"/>
</dbReference>
<name>A0A1H5ZJN3_9BACT</name>
<dbReference type="InterPro" id="IPR037006">
    <property type="entry name" value="CheA-like_homodim_sf"/>
</dbReference>
<dbReference type="Gene3D" id="1.20.120.160">
    <property type="entry name" value="HPT domain"/>
    <property type="match status" value="1"/>
</dbReference>
<evidence type="ECO:0000256" key="5">
    <source>
        <dbReference type="ARBA" id="ARBA00022553"/>
    </source>
</evidence>
<evidence type="ECO:0000256" key="12">
    <source>
        <dbReference type="PROSITE-ProRule" id="PRU00110"/>
    </source>
</evidence>
<dbReference type="SMART" id="SM00073">
    <property type="entry name" value="HPT"/>
    <property type="match status" value="1"/>
</dbReference>
<dbReference type="SUPFAM" id="SSF47226">
    <property type="entry name" value="Histidine-containing phosphotransfer domain, HPT domain"/>
    <property type="match status" value="1"/>
</dbReference>
<evidence type="ECO:0000256" key="9">
    <source>
        <dbReference type="ARBA" id="ARBA00022840"/>
    </source>
</evidence>
<evidence type="ECO:0000313" key="18">
    <source>
        <dbReference type="Proteomes" id="UP000236728"/>
    </source>
</evidence>
<evidence type="ECO:0000259" key="15">
    <source>
        <dbReference type="PROSITE" id="PS50851"/>
    </source>
</evidence>
<evidence type="ECO:0000259" key="16">
    <source>
        <dbReference type="PROSITE" id="PS50894"/>
    </source>
</evidence>
<accession>A0A1H5ZJN3</accession>
<dbReference type="Pfam" id="PF01627">
    <property type="entry name" value="Hpt"/>
    <property type="match status" value="1"/>
</dbReference>
<feature type="modified residue" description="Phosphohistidine" evidence="12">
    <location>
        <position position="54"/>
    </location>
</feature>
<reference evidence="17 18" key="1">
    <citation type="submission" date="2016-10" db="EMBL/GenBank/DDBJ databases">
        <authorList>
            <person name="de Groot N.N."/>
        </authorList>
    </citation>
    <scope>NUCLEOTIDE SEQUENCE [LARGE SCALE GENOMIC DNA]</scope>
    <source>
        <strain evidence="17 18">DSM 22489</strain>
    </source>
</reference>
<dbReference type="InterPro" id="IPR003594">
    <property type="entry name" value="HATPase_dom"/>
</dbReference>
<keyword evidence="7" id="KW-0547">Nucleotide-binding</keyword>
<evidence type="ECO:0000256" key="11">
    <source>
        <dbReference type="ARBA" id="ARBA00035100"/>
    </source>
</evidence>
<dbReference type="InterPro" id="IPR004105">
    <property type="entry name" value="CheA-like_dim"/>
</dbReference>
<dbReference type="CDD" id="cd00088">
    <property type="entry name" value="HPT"/>
    <property type="match status" value="1"/>
</dbReference>
<dbReference type="PANTHER" id="PTHR43395:SF10">
    <property type="entry name" value="CHEMOTAXIS PROTEIN CHEA"/>
    <property type="match status" value="1"/>
</dbReference>
<evidence type="ECO:0000256" key="1">
    <source>
        <dbReference type="ARBA" id="ARBA00000085"/>
    </source>
</evidence>
<dbReference type="GO" id="GO:0005737">
    <property type="term" value="C:cytoplasm"/>
    <property type="evidence" value="ECO:0007669"/>
    <property type="project" value="InterPro"/>
</dbReference>
<dbReference type="InterPro" id="IPR051315">
    <property type="entry name" value="Bact_Chemotaxis_CheA"/>
</dbReference>
<dbReference type="GO" id="GO:0000155">
    <property type="term" value="F:phosphorelay sensor kinase activity"/>
    <property type="evidence" value="ECO:0007669"/>
    <property type="project" value="InterPro"/>
</dbReference>
<dbReference type="PRINTS" id="PR00344">
    <property type="entry name" value="BCTRLSENSOR"/>
</dbReference>
<evidence type="ECO:0000256" key="8">
    <source>
        <dbReference type="ARBA" id="ARBA00022777"/>
    </source>
</evidence>
<feature type="domain" description="CheW-like" evidence="15">
    <location>
        <begin position="561"/>
        <end position="693"/>
    </location>
</feature>
<keyword evidence="4" id="KW-0145">Chemotaxis</keyword>
<dbReference type="InterPro" id="IPR036061">
    <property type="entry name" value="CheW-like_dom_sf"/>
</dbReference>
<comment type="function">
    <text evidence="11">Involved in the transmission of sensory signals from the chemoreceptors to the flagellar motors. CheA is autophosphorylated; it can transfer its phosphate group to either CheB or CheY.</text>
</comment>
<dbReference type="Pfam" id="PF02895">
    <property type="entry name" value="H-kinase_dim"/>
    <property type="match status" value="1"/>
</dbReference>
<dbReference type="PROSITE" id="PS50894">
    <property type="entry name" value="HPT"/>
    <property type="match status" value="1"/>
</dbReference>
<dbReference type="RefSeq" id="WP_160115147.1">
    <property type="nucleotide sequence ID" value="NZ_FNVA01000004.1"/>
</dbReference>
<dbReference type="PANTHER" id="PTHR43395">
    <property type="entry name" value="SENSOR HISTIDINE KINASE CHEA"/>
    <property type="match status" value="1"/>
</dbReference>
<dbReference type="SMART" id="SM00260">
    <property type="entry name" value="CheW"/>
    <property type="match status" value="1"/>
</dbReference>
<feature type="domain" description="Histidine kinase" evidence="14">
    <location>
        <begin position="328"/>
        <end position="559"/>
    </location>
</feature>
<feature type="domain" description="HPt" evidence="16">
    <location>
        <begin position="7"/>
        <end position="111"/>
    </location>
</feature>
<evidence type="ECO:0000256" key="3">
    <source>
        <dbReference type="ARBA" id="ARBA00021495"/>
    </source>
</evidence>
<keyword evidence="6" id="KW-0808">Transferase</keyword>
<dbReference type="GO" id="GO:0005524">
    <property type="term" value="F:ATP binding"/>
    <property type="evidence" value="ECO:0007669"/>
    <property type="project" value="UniProtKB-KW"/>
</dbReference>
<dbReference type="CDD" id="cd16916">
    <property type="entry name" value="HATPase_CheA-like"/>
    <property type="match status" value="1"/>
</dbReference>
<dbReference type="EC" id="2.7.13.3" evidence="2"/>
<keyword evidence="8 17" id="KW-0418">Kinase</keyword>
<dbReference type="Gene3D" id="1.10.287.560">
    <property type="entry name" value="Histidine kinase CheA-like, homodimeric domain"/>
    <property type="match status" value="1"/>
</dbReference>
<gene>
    <name evidence="17" type="ORF">SAMN05421819_2713</name>
</gene>
<comment type="catalytic activity">
    <reaction evidence="1">
        <text>ATP + protein L-histidine = ADP + protein N-phospho-L-histidine.</text>
        <dbReference type="EC" id="2.7.13.3"/>
    </reaction>
</comment>
<dbReference type="CDD" id="cd00731">
    <property type="entry name" value="CheA_reg"/>
    <property type="match status" value="1"/>
</dbReference>
<evidence type="ECO:0000256" key="2">
    <source>
        <dbReference type="ARBA" id="ARBA00012438"/>
    </source>
</evidence>
<evidence type="ECO:0000313" key="17">
    <source>
        <dbReference type="EMBL" id="SEG36753.1"/>
    </source>
</evidence>
<proteinExistence type="predicted"/>
<dbReference type="InterPro" id="IPR036890">
    <property type="entry name" value="HATPase_C_sf"/>
</dbReference>